<keyword evidence="7" id="KW-1185">Reference proteome</keyword>
<sequence length="219" mass="24090">MPETLAQDPAAEAAPRRPRGRPRKSAQHLDESGRRRELMEQAARLFLVKGYAATTTRDIAAAVGMHSGSPFYYFKSKSALLYAVMREGMEGALASQQQALDKLAPEADAHARLRALIRHHFDILLGPASGFIPVMLYEWRSLTAAQKKGVSQVKDTYEAAWMPALEALAAQGDLRASPAVARLFIFGALNWSVQWFRVRGSQTLDGLTEQALHLFAGKA</sequence>
<evidence type="ECO:0000256" key="1">
    <source>
        <dbReference type="ARBA" id="ARBA00023054"/>
    </source>
</evidence>
<organism evidence="6 7">
    <name type="scientific">Comamonas flocculans</name>
    <dbReference type="NCBI Taxonomy" id="2597701"/>
    <lineage>
        <taxon>Bacteria</taxon>
        <taxon>Pseudomonadati</taxon>
        <taxon>Pseudomonadota</taxon>
        <taxon>Betaproteobacteria</taxon>
        <taxon>Burkholderiales</taxon>
        <taxon>Comamonadaceae</taxon>
        <taxon>Comamonas</taxon>
    </lineage>
</organism>
<dbReference type="PROSITE" id="PS00354">
    <property type="entry name" value="HMGI_Y"/>
    <property type="match status" value="1"/>
</dbReference>
<dbReference type="SUPFAM" id="SSF48498">
    <property type="entry name" value="Tetracyclin repressor-like, C-terminal domain"/>
    <property type="match status" value="1"/>
</dbReference>
<dbReference type="Gene3D" id="1.10.357.10">
    <property type="entry name" value="Tetracycline Repressor, domain 2"/>
    <property type="match status" value="1"/>
</dbReference>
<gene>
    <name evidence="6" type="ORF">FOZ74_09735</name>
</gene>
<dbReference type="SUPFAM" id="SSF46689">
    <property type="entry name" value="Homeodomain-like"/>
    <property type="match status" value="1"/>
</dbReference>
<dbReference type="OrthoDB" id="9798857at2"/>
<dbReference type="Pfam" id="PF00440">
    <property type="entry name" value="TetR_N"/>
    <property type="match status" value="1"/>
</dbReference>
<protein>
    <submittedName>
        <fullName evidence="6">TetR/AcrR family transcriptional regulator</fullName>
    </submittedName>
</protein>
<evidence type="ECO:0000259" key="5">
    <source>
        <dbReference type="PROSITE" id="PS50977"/>
    </source>
</evidence>
<dbReference type="GO" id="GO:0000976">
    <property type="term" value="F:transcription cis-regulatory region binding"/>
    <property type="evidence" value="ECO:0007669"/>
    <property type="project" value="TreeGrafter"/>
</dbReference>
<dbReference type="PROSITE" id="PS50977">
    <property type="entry name" value="HTH_TETR_2"/>
    <property type="match status" value="1"/>
</dbReference>
<dbReference type="PANTHER" id="PTHR30055:SF183">
    <property type="entry name" value="NUCLEOID OCCLUSION FACTOR SLMA"/>
    <property type="match status" value="1"/>
</dbReference>
<dbReference type="PANTHER" id="PTHR30055">
    <property type="entry name" value="HTH-TYPE TRANSCRIPTIONAL REGULATOR RUTR"/>
    <property type="match status" value="1"/>
</dbReference>
<feature type="DNA-binding region" description="H-T-H motif" evidence="3">
    <location>
        <begin position="55"/>
        <end position="74"/>
    </location>
</feature>
<evidence type="ECO:0000256" key="2">
    <source>
        <dbReference type="ARBA" id="ARBA00023125"/>
    </source>
</evidence>
<feature type="region of interest" description="Disordered" evidence="4">
    <location>
        <begin position="1"/>
        <end position="34"/>
    </location>
</feature>
<dbReference type="GO" id="GO:0003700">
    <property type="term" value="F:DNA-binding transcription factor activity"/>
    <property type="evidence" value="ECO:0007669"/>
    <property type="project" value="TreeGrafter"/>
</dbReference>
<keyword evidence="1" id="KW-0175">Coiled coil</keyword>
<dbReference type="Proteomes" id="UP000321199">
    <property type="component" value="Chromosome"/>
</dbReference>
<reference evidence="6 7" key="1">
    <citation type="submission" date="2019-07" db="EMBL/GenBank/DDBJ databases">
        <title>Complete genome sequence of Comamonas sp. NLF 7-7 isolated from livestock.</title>
        <authorList>
            <person name="Kim D.H."/>
            <person name="Kim J.G."/>
        </authorList>
    </citation>
    <scope>NUCLEOTIDE SEQUENCE [LARGE SCALE GENOMIC DNA]</scope>
    <source>
        <strain evidence="6 7">NLF 7-7</strain>
    </source>
</reference>
<dbReference type="EMBL" id="CP042344">
    <property type="protein sequence ID" value="QEA13287.1"/>
    <property type="molecule type" value="Genomic_DNA"/>
</dbReference>
<dbReference type="AlphaFoldDB" id="A0A5B8RZF0"/>
<dbReference type="RefSeq" id="WP_146912879.1">
    <property type="nucleotide sequence ID" value="NZ_CP042344.1"/>
</dbReference>
<evidence type="ECO:0000313" key="6">
    <source>
        <dbReference type="EMBL" id="QEA13287.1"/>
    </source>
</evidence>
<evidence type="ECO:0000256" key="4">
    <source>
        <dbReference type="SAM" id="MobiDB-lite"/>
    </source>
</evidence>
<feature type="compositionally biased region" description="Basic residues" evidence="4">
    <location>
        <begin position="16"/>
        <end position="26"/>
    </location>
</feature>
<dbReference type="InterPro" id="IPR036271">
    <property type="entry name" value="Tet_transcr_reg_TetR-rel_C_sf"/>
</dbReference>
<dbReference type="KEGG" id="cof:FOZ74_09735"/>
<feature type="domain" description="HTH tetR-type" evidence="5">
    <location>
        <begin position="32"/>
        <end position="92"/>
    </location>
</feature>
<accession>A0A5B8RZF0</accession>
<dbReference type="InterPro" id="IPR050109">
    <property type="entry name" value="HTH-type_TetR-like_transc_reg"/>
</dbReference>
<evidence type="ECO:0000256" key="3">
    <source>
        <dbReference type="PROSITE-ProRule" id="PRU00335"/>
    </source>
</evidence>
<keyword evidence="2 3" id="KW-0238">DNA-binding</keyword>
<dbReference type="InterPro" id="IPR041490">
    <property type="entry name" value="KstR2_TetR_C"/>
</dbReference>
<evidence type="ECO:0000313" key="7">
    <source>
        <dbReference type="Proteomes" id="UP000321199"/>
    </source>
</evidence>
<proteinExistence type="predicted"/>
<dbReference type="InterPro" id="IPR001647">
    <property type="entry name" value="HTH_TetR"/>
</dbReference>
<name>A0A5B8RZF0_9BURK</name>
<dbReference type="InterPro" id="IPR009057">
    <property type="entry name" value="Homeodomain-like_sf"/>
</dbReference>
<dbReference type="Pfam" id="PF17932">
    <property type="entry name" value="TetR_C_24"/>
    <property type="match status" value="1"/>
</dbReference>
<dbReference type="InterPro" id="IPR000637">
    <property type="entry name" value="HMGI/Y_DNA-bd_CS"/>
</dbReference>
<dbReference type="PRINTS" id="PR00455">
    <property type="entry name" value="HTHTETR"/>
</dbReference>